<comment type="subcellular location">
    <subcellularLocation>
        <location evidence="1">Plastid</location>
        <location evidence="1">Chloroplast</location>
    </subcellularLocation>
</comment>
<dbReference type="OrthoDB" id="10256793at2759"/>
<dbReference type="FunFam" id="2.60.260.20:FF:000009">
    <property type="entry name" value="Putative Mitochondrial DnaJ chaperone"/>
    <property type="match status" value="1"/>
</dbReference>
<evidence type="ECO:0000256" key="7">
    <source>
        <dbReference type="ARBA" id="ARBA00022833"/>
    </source>
</evidence>
<evidence type="ECO:0000259" key="14">
    <source>
        <dbReference type="PROSITE" id="PS51188"/>
    </source>
</evidence>
<dbReference type="OMA" id="QGAPHGD"/>
<feature type="region of interest" description="Disordered" evidence="12">
    <location>
        <begin position="159"/>
        <end position="178"/>
    </location>
</feature>
<dbReference type="InterPro" id="IPR002939">
    <property type="entry name" value="DnaJ_C"/>
</dbReference>
<dbReference type="SUPFAM" id="SSF46565">
    <property type="entry name" value="Chaperone J-domain"/>
    <property type="match status" value="1"/>
</dbReference>
<dbReference type="Pfam" id="PF01556">
    <property type="entry name" value="DnaJ_C"/>
    <property type="match status" value="1"/>
</dbReference>
<dbReference type="PROSITE" id="PS50076">
    <property type="entry name" value="DNAJ_2"/>
    <property type="match status" value="1"/>
</dbReference>
<feature type="region of interest" description="Disordered" evidence="12">
    <location>
        <begin position="536"/>
        <end position="561"/>
    </location>
</feature>
<dbReference type="InterPro" id="IPR012724">
    <property type="entry name" value="DnaJ"/>
</dbReference>
<evidence type="ECO:0000259" key="13">
    <source>
        <dbReference type="PROSITE" id="PS50076"/>
    </source>
</evidence>
<dbReference type="InterPro" id="IPR036869">
    <property type="entry name" value="J_dom_sf"/>
</dbReference>
<dbReference type="PANTHER" id="PTHR43096:SF10">
    <property type="entry name" value="CHAPERONE PROTEIN DNAJ A6, CHLOROPLASTIC"/>
    <property type="match status" value="1"/>
</dbReference>
<dbReference type="InterPro" id="IPR008971">
    <property type="entry name" value="HSP40/DnaJ_pept-bd"/>
</dbReference>
<dbReference type="InterPro" id="IPR001623">
    <property type="entry name" value="DnaJ_domain"/>
</dbReference>
<sequence length="561" mass="57747">MAIGAVASSSSAVGVAGGVACARQCHVSSCQSSKGKGFMLEVVGGDGGGGGRVDSVRRLHVIGGGRPVGETVAVAAAAEAAGKRSSRGVVRACPSLSRVRTRSTGRPAVHTCRLSGRGGSVGFDGESAGGGSWSRSAFMGGGGSGGSAALRLGLSHSAARRGGRRVPGPGGGPGARPRGVQVRAEKDYYDVLGVGRGADKAEIKSAYRRLARKYHPDVNKEAGAEQRFKEISNAYEVLADDEKRSLYDRFGEAGVKGAAGMGGAGMDFSNPFDIFETFFGGMGGMGGGAAGRAARNRPTQGDDERYDITLDFREAVFGADKEIECARLESCATCSGSGARPGTTPSTCSTCGGQGQVVTSTQTPLGSFQQVSTCPQCKGTGEISTPCVTCGGDGRVRKTKRISLKVPAGVDSGSRLRVRGEGNAGRRGGPPGDLYVFINVRSDPELKRDGDNILVSVKVPYTEAILGTIVKVPTVDGQVDLKVPSGTQPGTTLVMAKRGVPMLGKPSLRGDQLVKVQVEIPRRLSSDERKLVEQLAALSKPSTSSASTTSSKKTANSSKRR</sequence>
<comment type="similarity">
    <text evidence="10">Belongs to the DnaJ family.</text>
</comment>
<keyword evidence="9" id="KW-0143">Chaperone</keyword>
<dbReference type="FunFam" id="2.10.230.10:FF:000002">
    <property type="entry name" value="Molecular chaperone DnaJ"/>
    <property type="match status" value="1"/>
</dbReference>
<dbReference type="InterPro" id="IPR018253">
    <property type="entry name" value="DnaJ_domain_CS"/>
</dbReference>
<evidence type="ECO:0000313" key="15">
    <source>
        <dbReference type="EMBL" id="GBG67465.1"/>
    </source>
</evidence>
<dbReference type="GO" id="GO:0051082">
    <property type="term" value="F:unfolded protein binding"/>
    <property type="evidence" value="ECO:0007669"/>
    <property type="project" value="InterPro"/>
</dbReference>
<evidence type="ECO:0000256" key="3">
    <source>
        <dbReference type="ARBA" id="ARBA00022640"/>
    </source>
</evidence>
<dbReference type="SUPFAM" id="SSF57938">
    <property type="entry name" value="DnaJ/Hsp40 cysteine-rich domain"/>
    <property type="match status" value="1"/>
</dbReference>
<evidence type="ECO:0000256" key="6">
    <source>
        <dbReference type="ARBA" id="ARBA00022771"/>
    </source>
</evidence>
<dbReference type="HAMAP" id="MF_01152">
    <property type="entry name" value="DnaJ"/>
    <property type="match status" value="1"/>
</dbReference>
<dbReference type="AlphaFoldDB" id="A0A388KBM8"/>
<keyword evidence="7 11" id="KW-0862">Zinc</keyword>
<dbReference type="GO" id="GO:0009535">
    <property type="term" value="C:chloroplast thylakoid membrane"/>
    <property type="evidence" value="ECO:0007669"/>
    <property type="project" value="TreeGrafter"/>
</dbReference>
<dbReference type="SUPFAM" id="SSF49493">
    <property type="entry name" value="HSP40/DnaJ peptide-binding domain"/>
    <property type="match status" value="2"/>
</dbReference>
<protein>
    <submittedName>
        <fullName evidence="15">Uncharacterized protein</fullName>
    </submittedName>
</protein>
<feature type="zinc finger region" description="CR-type" evidence="11">
    <location>
        <begin position="318"/>
        <end position="399"/>
    </location>
</feature>
<dbReference type="SMART" id="SM00271">
    <property type="entry name" value="DnaJ"/>
    <property type="match status" value="1"/>
</dbReference>
<accession>A0A388KBM8</accession>
<dbReference type="PROSITE" id="PS00636">
    <property type="entry name" value="DNAJ_1"/>
    <property type="match status" value="1"/>
</dbReference>
<evidence type="ECO:0000256" key="12">
    <source>
        <dbReference type="SAM" id="MobiDB-lite"/>
    </source>
</evidence>
<evidence type="ECO:0000256" key="8">
    <source>
        <dbReference type="ARBA" id="ARBA00022946"/>
    </source>
</evidence>
<dbReference type="EMBL" id="BFEA01000088">
    <property type="protein sequence ID" value="GBG67465.1"/>
    <property type="molecule type" value="Genomic_DNA"/>
</dbReference>
<dbReference type="GO" id="GO:0008270">
    <property type="term" value="F:zinc ion binding"/>
    <property type="evidence" value="ECO:0007669"/>
    <property type="project" value="UniProtKB-KW"/>
</dbReference>
<dbReference type="NCBIfam" id="TIGR02349">
    <property type="entry name" value="DnaJ_bact"/>
    <property type="match status" value="1"/>
</dbReference>
<dbReference type="STRING" id="69332.A0A388KBM8"/>
<keyword evidence="2" id="KW-0150">Chloroplast</keyword>
<name>A0A388KBM8_CHABU</name>
<keyword evidence="4 11" id="KW-0479">Metal-binding</keyword>
<evidence type="ECO:0000256" key="4">
    <source>
        <dbReference type="ARBA" id="ARBA00022723"/>
    </source>
</evidence>
<feature type="domain" description="CR-type" evidence="14">
    <location>
        <begin position="318"/>
        <end position="399"/>
    </location>
</feature>
<keyword evidence="6 11" id="KW-0863">Zinc-finger</keyword>
<keyword evidence="16" id="KW-1185">Reference proteome</keyword>
<keyword evidence="5" id="KW-0677">Repeat</keyword>
<dbReference type="Pfam" id="PF00684">
    <property type="entry name" value="DnaJ_CXXCXGXG"/>
    <property type="match status" value="1"/>
</dbReference>
<dbReference type="GO" id="GO:0005524">
    <property type="term" value="F:ATP binding"/>
    <property type="evidence" value="ECO:0007669"/>
    <property type="project" value="InterPro"/>
</dbReference>
<reference evidence="15 16" key="1">
    <citation type="journal article" date="2018" name="Cell">
        <title>The Chara Genome: Secondary Complexity and Implications for Plant Terrestrialization.</title>
        <authorList>
            <person name="Nishiyama T."/>
            <person name="Sakayama H."/>
            <person name="Vries J.D."/>
            <person name="Buschmann H."/>
            <person name="Saint-Marcoux D."/>
            <person name="Ullrich K.K."/>
            <person name="Haas F.B."/>
            <person name="Vanderstraeten L."/>
            <person name="Becker D."/>
            <person name="Lang D."/>
            <person name="Vosolsobe S."/>
            <person name="Rombauts S."/>
            <person name="Wilhelmsson P.K.I."/>
            <person name="Janitza P."/>
            <person name="Kern R."/>
            <person name="Heyl A."/>
            <person name="Rumpler F."/>
            <person name="Villalobos L.I.A.C."/>
            <person name="Clay J.M."/>
            <person name="Skokan R."/>
            <person name="Toyoda A."/>
            <person name="Suzuki Y."/>
            <person name="Kagoshima H."/>
            <person name="Schijlen E."/>
            <person name="Tajeshwar N."/>
            <person name="Catarino B."/>
            <person name="Hetherington A.J."/>
            <person name="Saltykova A."/>
            <person name="Bonnot C."/>
            <person name="Breuninger H."/>
            <person name="Symeonidi A."/>
            <person name="Radhakrishnan G.V."/>
            <person name="Van Nieuwerburgh F."/>
            <person name="Deforce D."/>
            <person name="Chang C."/>
            <person name="Karol K.G."/>
            <person name="Hedrich R."/>
            <person name="Ulvskov P."/>
            <person name="Glockner G."/>
            <person name="Delwiche C.F."/>
            <person name="Petrasek J."/>
            <person name="Van de Peer Y."/>
            <person name="Friml J."/>
            <person name="Beilby M."/>
            <person name="Dolan L."/>
            <person name="Kohara Y."/>
            <person name="Sugano S."/>
            <person name="Fujiyama A."/>
            <person name="Delaux P.-M."/>
            <person name="Quint M."/>
            <person name="TheiBen G."/>
            <person name="Hagemann M."/>
            <person name="Harholt J."/>
            <person name="Dunand C."/>
            <person name="Zachgo S."/>
            <person name="Langdale J."/>
            <person name="Maumus F."/>
            <person name="Straeten D.V.D."/>
            <person name="Gould S.B."/>
            <person name="Rensing S.A."/>
        </authorList>
    </citation>
    <scope>NUCLEOTIDE SEQUENCE [LARGE SCALE GENOMIC DNA]</scope>
    <source>
        <strain evidence="15 16">S276</strain>
    </source>
</reference>
<dbReference type="PRINTS" id="PR00625">
    <property type="entry name" value="JDOMAIN"/>
</dbReference>
<evidence type="ECO:0000256" key="5">
    <source>
        <dbReference type="ARBA" id="ARBA00022737"/>
    </source>
</evidence>
<dbReference type="Gene3D" id="2.10.230.10">
    <property type="entry name" value="Heat shock protein DnaJ, cysteine-rich domain"/>
    <property type="match status" value="1"/>
</dbReference>
<dbReference type="Gene3D" id="2.60.260.20">
    <property type="entry name" value="Urease metallochaperone UreE, N-terminal domain"/>
    <property type="match status" value="2"/>
</dbReference>
<dbReference type="Gramene" id="GBG67465">
    <property type="protein sequence ID" value="GBG67465"/>
    <property type="gene ID" value="CBR_g600"/>
</dbReference>
<dbReference type="GO" id="GO:0009408">
    <property type="term" value="P:response to heat"/>
    <property type="evidence" value="ECO:0007669"/>
    <property type="project" value="InterPro"/>
</dbReference>
<proteinExistence type="inferred from homology"/>
<organism evidence="15 16">
    <name type="scientific">Chara braunii</name>
    <name type="common">Braun's stonewort</name>
    <dbReference type="NCBI Taxonomy" id="69332"/>
    <lineage>
        <taxon>Eukaryota</taxon>
        <taxon>Viridiplantae</taxon>
        <taxon>Streptophyta</taxon>
        <taxon>Charophyceae</taxon>
        <taxon>Charales</taxon>
        <taxon>Characeae</taxon>
        <taxon>Chara</taxon>
    </lineage>
</organism>
<evidence type="ECO:0000256" key="10">
    <source>
        <dbReference type="ARBA" id="ARBA00061004"/>
    </source>
</evidence>
<dbReference type="PROSITE" id="PS51188">
    <property type="entry name" value="ZF_CR"/>
    <property type="match status" value="1"/>
</dbReference>
<comment type="caution">
    <text evidence="15">The sequence shown here is derived from an EMBL/GenBank/DDBJ whole genome shotgun (WGS) entry which is preliminary data.</text>
</comment>
<dbReference type="GO" id="GO:0031072">
    <property type="term" value="F:heat shock protein binding"/>
    <property type="evidence" value="ECO:0007669"/>
    <property type="project" value="InterPro"/>
</dbReference>
<gene>
    <name evidence="15" type="ORF">CBR_g600</name>
</gene>
<dbReference type="FunFam" id="2.60.260.20:FF:000005">
    <property type="entry name" value="Chaperone protein dnaJ 1, mitochondrial"/>
    <property type="match status" value="1"/>
</dbReference>
<dbReference type="InterPro" id="IPR001305">
    <property type="entry name" value="HSP_DnaJ_Cys-rich_dom"/>
</dbReference>
<dbReference type="FunFam" id="1.10.287.110:FF:000037">
    <property type="entry name" value="Chaperone protein dnaJ A6 chloroplastic"/>
    <property type="match status" value="1"/>
</dbReference>
<dbReference type="Gene3D" id="1.10.287.110">
    <property type="entry name" value="DnaJ domain"/>
    <property type="match status" value="1"/>
</dbReference>
<evidence type="ECO:0000256" key="11">
    <source>
        <dbReference type="PROSITE-ProRule" id="PRU00546"/>
    </source>
</evidence>
<keyword evidence="8" id="KW-0809">Transit peptide</keyword>
<dbReference type="Pfam" id="PF00226">
    <property type="entry name" value="DnaJ"/>
    <property type="match status" value="1"/>
</dbReference>
<keyword evidence="3" id="KW-0934">Plastid</keyword>
<feature type="domain" description="J" evidence="13">
    <location>
        <begin position="187"/>
        <end position="251"/>
    </location>
</feature>
<evidence type="ECO:0000256" key="2">
    <source>
        <dbReference type="ARBA" id="ARBA00022528"/>
    </source>
</evidence>
<dbReference type="CDD" id="cd10719">
    <property type="entry name" value="DnaJ_zf"/>
    <property type="match status" value="1"/>
</dbReference>
<evidence type="ECO:0000256" key="9">
    <source>
        <dbReference type="ARBA" id="ARBA00023186"/>
    </source>
</evidence>
<evidence type="ECO:0000256" key="1">
    <source>
        <dbReference type="ARBA" id="ARBA00004229"/>
    </source>
</evidence>
<dbReference type="GO" id="GO:0042026">
    <property type="term" value="P:protein refolding"/>
    <property type="evidence" value="ECO:0007669"/>
    <property type="project" value="TreeGrafter"/>
</dbReference>
<dbReference type="Proteomes" id="UP000265515">
    <property type="component" value="Unassembled WGS sequence"/>
</dbReference>
<dbReference type="PANTHER" id="PTHR43096">
    <property type="entry name" value="DNAJ HOMOLOG 1, MITOCHONDRIAL-RELATED"/>
    <property type="match status" value="1"/>
</dbReference>
<dbReference type="CDD" id="cd10747">
    <property type="entry name" value="DnaJ_C"/>
    <property type="match status" value="1"/>
</dbReference>
<dbReference type="CDD" id="cd06257">
    <property type="entry name" value="DnaJ"/>
    <property type="match status" value="1"/>
</dbReference>
<evidence type="ECO:0000313" key="16">
    <source>
        <dbReference type="Proteomes" id="UP000265515"/>
    </source>
</evidence>
<dbReference type="InterPro" id="IPR036410">
    <property type="entry name" value="HSP_DnaJ_Cys-rich_dom_sf"/>
</dbReference>
<dbReference type="NCBIfam" id="NF008035">
    <property type="entry name" value="PRK10767.1"/>
    <property type="match status" value="1"/>
</dbReference>